<evidence type="ECO:0000313" key="1">
    <source>
        <dbReference type="EMBL" id="KAF9653683.1"/>
    </source>
</evidence>
<accession>A0ACB6ZW22</accession>
<proteinExistence type="predicted"/>
<organism evidence="1 2">
    <name type="scientific">Thelephora ganbajun</name>
    <name type="common">Ganba fungus</name>
    <dbReference type="NCBI Taxonomy" id="370292"/>
    <lineage>
        <taxon>Eukaryota</taxon>
        <taxon>Fungi</taxon>
        <taxon>Dikarya</taxon>
        <taxon>Basidiomycota</taxon>
        <taxon>Agaricomycotina</taxon>
        <taxon>Agaricomycetes</taxon>
        <taxon>Thelephorales</taxon>
        <taxon>Thelephoraceae</taxon>
        <taxon>Thelephora</taxon>
    </lineage>
</organism>
<reference evidence="1" key="2">
    <citation type="journal article" date="2020" name="Nat. Commun.">
        <title>Large-scale genome sequencing of mycorrhizal fungi provides insights into the early evolution of symbiotic traits.</title>
        <authorList>
            <person name="Miyauchi S."/>
            <person name="Kiss E."/>
            <person name="Kuo A."/>
            <person name="Drula E."/>
            <person name="Kohler A."/>
            <person name="Sanchez-Garcia M."/>
            <person name="Morin E."/>
            <person name="Andreopoulos B."/>
            <person name="Barry K.W."/>
            <person name="Bonito G."/>
            <person name="Buee M."/>
            <person name="Carver A."/>
            <person name="Chen C."/>
            <person name="Cichocki N."/>
            <person name="Clum A."/>
            <person name="Culley D."/>
            <person name="Crous P.W."/>
            <person name="Fauchery L."/>
            <person name="Girlanda M."/>
            <person name="Hayes R.D."/>
            <person name="Keri Z."/>
            <person name="LaButti K."/>
            <person name="Lipzen A."/>
            <person name="Lombard V."/>
            <person name="Magnuson J."/>
            <person name="Maillard F."/>
            <person name="Murat C."/>
            <person name="Nolan M."/>
            <person name="Ohm R.A."/>
            <person name="Pangilinan J."/>
            <person name="Pereira M.F."/>
            <person name="Perotto S."/>
            <person name="Peter M."/>
            <person name="Pfister S."/>
            <person name="Riley R."/>
            <person name="Sitrit Y."/>
            <person name="Stielow J.B."/>
            <person name="Szollosi G."/>
            <person name="Zifcakova L."/>
            <person name="Stursova M."/>
            <person name="Spatafora J.W."/>
            <person name="Tedersoo L."/>
            <person name="Vaario L.M."/>
            <person name="Yamada A."/>
            <person name="Yan M."/>
            <person name="Wang P."/>
            <person name="Xu J."/>
            <person name="Bruns T."/>
            <person name="Baldrian P."/>
            <person name="Vilgalys R."/>
            <person name="Dunand C."/>
            <person name="Henrissat B."/>
            <person name="Grigoriev I.V."/>
            <person name="Hibbett D."/>
            <person name="Nagy L.G."/>
            <person name="Martin F.M."/>
        </authorList>
    </citation>
    <scope>NUCLEOTIDE SEQUENCE</scope>
    <source>
        <strain evidence="1">P2</strain>
    </source>
</reference>
<name>A0ACB6ZW22_THEGA</name>
<evidence type="ECO:0000313" key="2">
    <source>
        <dbReference type="Proteomes" id="UP000886501"/>
    </source>
</evidence>
<keyword evidence="2" id="KW-1185">Reference proteome</keyword>
<dbReference type="EMBL" id="MU117963">
    <property type="protein sequence ID" value="KAF9653683.1"/>
    <property type="molecule type" value="Genomic_DNA"/>
</dbReference>
<gene>
    <name evidence="1" type="ORF">BDM02DRAFT_3182681</name>
</gene>
<sequence>MFKLLRRLSSSVFPRNDRPWADDATSTAPTIGMKRRLSSVDMDLDTPVGSLSKKSKRGKDADVSDDEEPASSPVTSSPLPPKSSPPPEDVKEVTTGVKEIELDQKPDVPLSDPSEVVEPPATLVAEPSVEANEQVKTDTEEGSTPEQRSGEGNALEVEGSQDHHTTDEIPVKPVQEPTYNSKDTTKASEEAAKCLSVDPASASPTTVVSRPKSTVEEPVASDDELEADA</sequence>
<protein>
    <submittedName>
        <fullName evidence="1">Uncharacterized protein</fullName>
    </submittedName>
</protein>
<reference evidence="1" key="1">
    <citation type="submission" date="2019-10" db="EMBL/GenBank/DDBJ databases">
        <authorList>
            <consortium name="DOE Joint Genome Institute"/>
            <person name="Kuo A."/>
            <person name="Miyauchi S."/>
            <person name="Kiss E."/>
            <person name="Drula E."/>
            <person name="Kohler A."/>
            <person name="Sanchez-Garcia M."/>
            <person name="Andreopoulos B."/>
            <person name="Barry K.W."/>
            <person name="Bonito G."/>
            <person name="Buee M."/>
            <person name="Carver A."/>
            <person name="Chen C."/>
            <person name="Cichocki N."/>
            <person name="Clum A."/>
            <person name="Culley D."/>
            <person name="Crous P.W."/>
            <person name="Fauchery L."/>
            <person name="Girlanda M."/>
            <person name="Hayes R."/>
            <person name="Keri Z."/>
            <person name="Labutti K."/>
            <person name="Lipzen A."/>
            <person name="Lombard V."/>
            <person name="Magnuson J."/>
            <person name="Maillard F."/>
            <person name="Morin E."/>
            <person name="Murat C."/>
            <person name="Nolan M."/>
            <person name="Ohm R."/>
            <person name="Pangilinan J."/>
            <person name="Pereira M."/>
            <person name="Perotto S."/>
            <person name="Peter M."/>
            <person name="Riley R."/>
            <person name="Sitrit Y."/>
            <person name="Stielow B."/>
            <person name="Szollosi G."/>
            <person name="Zifcakova L."/>
            <person name="Stursova M."/>
            <person name="Spatafora J.W."/>
            <person name="Tedersoo L."/>
            <person name="Vaario L.-M."/>
            <person name="Yamada A."/>
            <person name="Yan M."/>
            <person name="Wang P."/>
            <person name="Xu J."/>
            <person name="Bruns T."/>
            <person name="Baldrian P."/>
            <person name="Vilgalys R."/>
            <person name="Henrissat B."/>
            <person name="Grigoriev I.V."/>
            <person name="Hibbett D."/>
            <person name="Nagy L.G."/>
            <person name="Martin F.M."/>
        </authorList>
    </citation>
    <scope>NUCLEOTIDE SEQUENCE</scope>
    <source>
        <strain evidence="1">P2</strain>
    </source>
</reference>
<comment type="caution">
    <text evidence="1">The sequence shown here is derived from an EMBL/GenBank/DDBJ whole genome shotgun (WGS) entry which is preliminary data.</text>
</comment>
<dbReference type="Proteomes" id="UP000886501">
    <property type="component" value="Unassembled WGS sequence"/>
</dbReference>